<gene>
    <name evidence="3" type="ORF">AMTR_s00003p00233040</name>
</gene>
<dbReference type="EMBL" id="KI394358">
    <property type="protein sequence ID" value="ERN03310.1"/>
    <property type="molecule type" value="Genomic_DNA"/>
</dbReference>
<dbReference type="InterPro" id="IPR046960">
    <property type="entry name" value="PPR_At4g14850-like_plant"/>
</dbReference>
<sequence>MLERGTVSWNFLIAAYLQNDHPAGALDVFAHMMMHENPKPDRVTVVNALPACRTLRAGRSSREIHTYTMRRGLFEDIFVGNTLIDTYAKCELMGEALSVFENMGVKDIVSWISIVTGLSQNGRCEEAMEIMAEMEALKIGVKR</sequence>
<dbReference type="PANTHER" id="PTHR47926">
    <property type="entry name" value="PENTATRICOPEPTIDE REPEAT-CONTAINING PROTEIN"/>
    <property type="match status" value="1"/>
</dbReference>
<accession>W1P8J3</accession>
<dbReference type="HOGENOM" id="CLU_002706_0_0_1"/>
<dbReference type="InterPro" id="IPR011990">
    <property type="entry name" value="TPR-like_helical_dom_sf"/>
</dbReference>
<name>W1P8J3_AMBTC</name>
<evidence type="ECO:0000256" key="1">
    <source>
        <dbReference type="ARBA" id="ARBA00022737"/>
    </source>
</evidence>
<dbReference type="GO" id="GO:0003723">
    <property type="term" value="F:RNA binding"/>
    <property type="evidence" value="ECO:0007669"/>
    <property type="project" value="InterPro"/>
</dbReference>
<evidence type="ECO:0000256" key="2">
    <source>
        <dbReference type="PROSITE-ProRule" id="PRU00708"/>
    </source>
</evidence>
<evidence type="ECO:0000313" key="4">
    <source>
        <dbReference type="Proteomes" id="UP000017836"/>
    </source>
</evidence>
<dbReference type="PROSITE" id="PS51375">
    <property type="entry name" value="PPR"/>
    <property type="match status" value="2"/>
</dbReference>
<organism evidence="3 4">
    <name type="scientific">Amborella trichopoda</name>
    <dbReference type="NCBI Taxonomy" id="13333"/>
    <lineage>
        <taxon>Eukaryota</taxon>
        <taxon>Viridiplantae</taxon>
        <taxon>Streptophyta</taxon>
        <taxon>Embryophyta</taxon>
        <taxon>Tracheophyta</taxon>
        <taxon>Spermatophyta</taxon>
        <taxon>Magnoliopsida</taxon>
        <taxon>Amborellales</taxon>
        <taxon>Amborellaceae</taxon>
        <taxon>Amborella</taxon>
    </lineage>
</organism>
<feature type="repeat" description="PPR" evidence="2">
    <location>
        <begin position="107"/>
        <end position="141"/>
    </location>
</feature>
<dbReference type="InterPro" id="IPR002885">
    <property type="entry name" value="PPR_rpt"/>
</dbReference>
<evidence type="ECO:0008006" key="5">
    <source>
        <dbReference type="Google" id="ProtNLM"/>
    </source>
</evidence>
<dbReference type="PANTHER" id="PTHR47926:SF354">
    <property type="entry name" value="REPEAT (PPR-LIKE) SUPERFAMILY PROTEIN, PUTATIVE-RELATED"/>
    <property type="match status" value="1"/>
</dbReference>
<dbReference type="OMA" id="FDACEGE"/>
<feature type="repeat" description="PPR" evidence="2">
    <location>
        <begin position="5"/>
        <end position="40"/>
    </location>
</feature>
<evidence type="ECO:0000313" key="3">
    <source>
        <dbReference type="EMBL" id="ERN03310.1"/>
    </source>
</evidence>
<dbReference type="Proteomes" id="UP000017836">
    <property type="component" value="Unassembled WGS sequence"/>
</dbReference>
<dbReference type="Pfam" id="PF01535">
    <property type="entry name" value="PPR"/>
    <property type="match status" value="3"/>
</dbReference>
<dbReference type="eggNOG" id="KOG4197">
    <property type="taxonomic scope" value="Eukaryota"/>
</dbReference>
<dbReference type="GO" id="GO:0009451">
    <property type="term" value="P:RNA modification"/>
    <property type="evidence" value="ECO:0007669"/>
    <property type="project" value="InterPro"/>
</dbReference>
<proteinExistence type="predicted"/>
<dbReference type="Gramene" id="ERN03310">
    <property type="protein sequence ID" value="ERN03310"/>
    <property type="gene ID" value="AMTR_s00003p00233040"/>
</dbReference>
<dbReference type="AlphaFoldDB" id="W1P8J3"/>
<protein>
    <recommendedName>
        <fullName evidence="5">Pentatricopeptide repeat-containing protein</fullName>
    </recommendedName>
</protein>
<keyword evidence="4" id="KW-1185">Reference proteome</keyword>
<dbReference type="NCBIfam" id="TIGR00756">
    <property type="entry name" value="PPR"/>
    <property type="match status" value="3"/>
</dbReference>
<reference evidence="4" key="1">
    <citation type="journal article" date="2013" name="Science">
        <title>The Amborella genome and the evolution of flowering plants.</title>
        <authorList>
            <consortium name="Amborella Genome Project"/>
        </authorList>
    </citation>
    <scope>NUCLEOTIDE SEQUENCE [LARGE SCALE GENOMIC DNA]</scope>
</reference>
<keyword evidence="1" id="KW-0677">Repeat</keyword>
<dbReference type="Gene3D" id="1.25.40.10">
    <property type="entry name" value="Tetratricopeptide repeat domain"/>
    <property type="match status" value="2"/>
</dbReference>